<evidence type="ECO:0000256" key="7">
    <source>
        <dbReference type="ARBA" id="ARBA00022801"/>
    </source>
</evidence>
<sequence>MTEYKLVILGAGGVGKSALTVQFVNHTFLEFYDPTIEDSYRKQVEIDAITTILDILDTAGQEEFAAMREQYMRQGQGFVLVYSVTNRSTMEEVTAMRNQVGRVKEGDGMADVPLVLVGNKIDLVDSRVVSTDEGAELARKLNCPFVEASAKERINVDEGFYQVVREIRRISAKKAGAAGGAKKKGGRGVTSKGRGQSGKKKGCLLF</sequence>
<dbReference type="NCBIfam" id="TIGR00231">
    <property type="entry name" value="small_GTP"/>
    <property type="match status" value="1"/>
</dbReference>
<dbReference type="SMART" id="SM00175">
    <property type="entry name" value="RAB"/>
    <property type="match status" value="1"/>
</dbReference>
<dbReference type="InterPro" id="IPR027417">
    <property type="entry name" value="P-loop_NTPase"/>
</dbReference>
<evidence type="ECO:0000256" key="14">
    <source>
        <dbReference type="SAM" id="MobiDB-lite"/>
    </source>
</evidence>
<dbReference type="SMART" id="SM00173">
    <property type="entry name" value="RAS"/>
    <property type="match status" value="1"/>
</dbReference>
<name>L8H1F1_ACACF</name>
<dbReference type="PANTHER" id="PTHR24070">
    <property type="entry name" value="RAS, DI-RAS, AND RHEB FAMILY MEMBERS OF SMALL GTPASE SUPERFAMILY"/>
    <property type="match status" value="1"/>
</dbReference>
<dbReference type="InterPro" id="IPR005225">
    <property type="entry name" value="Small_GTP-bd"/>
</dbReference>
<evidence type="ECO:0000313" key="15">
    <source>
        <dbReference type="EMBL" id="ELR18201.1"/>
    </source>
</evidence>
<dbReference type="CDD" id="cd00876">
    <property type="entry name" value="Ras"/>
    <property type="match status" value="1"/>
</dbReference>
<evidence type="ECO:0000256" key="1">
    <source>
        <dbReference type="ARBA" id="ARBA00004342"/>
    </source>
</evidence>
<keyword evidence="7" id="KW-0378">Hydrolase</keyword>
<dbReference type="PROSITE" id="PS51419">
    <property type="entry name" value="RAB"/>
    <property type="match status" value="1"/>
</dbReference>
<dbReference type="EC" id="3.6.5.2" evidence="3"/>
<comment type="subcellular location">
    <subcellularLocation>
        <location evidence="1">Cell membrane</location>
        <topology evidence="1">Lipid-anchor</topology>
        <orientation evidence="1">Cytoplasmic side</orientation>
    </subcellularLocation>
</comment>
<organism evidence="15 16">
    <name type="scientific">Acanthamoeba castellanii (strain ATCC 30010 / Neff)</name>
    <dbReference type="NCBI Taxonomy" id="1257118"/>
    <lineage>
        <taxon>Eukaryota</taxon>
        <taxon>Amoebozoa</taxon>
        <taxon>Discosea</taxon>
        <taxon>Longamoebia</taxon>
        <taxon>Centramoebida</taxon>
        <taxon>Acanthamoebidae</taxon>
        <taxon>Acanthamoeba</taxon>
    </lineage>
</organism>
<keyword evidence="11" id="KW-0636">Prenylation</keyword>
<comment type="function">
    <text evidence="12">Ras proteins bind GDP/GTP and possess intrinsic GTPase activity.</text>
</comment>
<keyword evidence="8" id="KW-0342">GTP-binding</keyword>
<evidence type="ECO:0000256" key="3">
    <source>
        <dbReference type="ARBA" id="ARBA00011984"/>
    </source>
</evidence>
<dbReference type="GO" id="GO:0005525">
    <property type="term" value="F:GTP binding"/>
    <property type="evidence" value="ECO:0007669"/>
    <property type="project" value="UniProtKB-KW"/>
</dbReference>
<dbReference type="PROSITE" id="PS51420">
    <property type="entry name" value="RHO"/>
    <property type="match status" value="1"/>
</dbReference>
<gene>
    <name evidence="15" type="ORF">ACA1_369330</name>
</gene>
<evidence type="ECO:0000256" key="6">
    <source>
        <dbReference type="ARBA" id="ARBA00022741"/>
    </source>
</evidence>
<keyword evidence="5" id="KW-0488">Methylation</keyword>
<evidence type="ECO:0000256" key="10">
    <source>
        <dbReference type="ARBA" id="ARBA00023288"/>
    </source>
</evidence>
<evidence type="ECO:0000256" key="5">
    <source>
        <dbReference type="ARBA" id="ARBA00022481"/>
    </source>
</evidence>
<dbReference type="AlphaFoldDB" id="L8H1F1"/>
<evidence type="ECO:0000256" key="2">
    <source>
        <dbReference type="ARBA" id="ARBA00008344"/>
    </source>
</evidence>
<dbReference type="GO" id="GO:0003925">
    <property type="term" value="F:G protein activity"/>
    <property type="evidence" value="ECO:0007669"/>
    <property type="project" value="UniProtKB-EC"/>
</dbReference>
<evidence type="ECO:0000256" key="8">
    <source>
        <dbReference type="ARBA" id="ARBA00023134"/>
    </source>
</evidence>
<evidence type="ECO:0000256" key="11">
    <source>
        <dbReference type="ARBA" id="ARBA00023289"/>
    </source>
</evidence>
<keyword evidence="9" id="KW-0472">Membrane</keyword>
<evidence type="ECO:0000313" key="16">
    <source>
        <dbReference type="Proteomes" id="UP000011083"/>
    </source>
</evidence>
<dbReference type="SMART" id="SM00174">
    <property type="entry name" value="RHO"/>
    <property type="match status" value="1"/>
</dbReference>
<dbReference type="PRINTS" id="PR00449">
    <property type="entry name" value="RASTRNSFRMNG"/>
</dbReference>
<dbReference type="GO" id="GO:0005886">
    <property type="term" value="C:plasma membrane"/>
    <property type="evidence" value="ECO:0007669"/>
    <property type="project" value="UniProtKB-SubCell"/>
</dbReference>
<dbReference type="OrthoDB" id="5976022at2759"/>
<dbReference type="InterPro" id="IPR001806">
    <property type="entry name" value="Small_GTPase"/>
</dbReference>
<dbReference type="InterPro" id="IPR020849">
    <property type="entry name" value="Small_GTPase_Ras-type"/>
</dbReference>
<feature type="compositionally biased region" description="Basic residues" evidence="14">
    <location>
        <begin position="197"/>
        <end position="206"/>
    </location>
</feature>
<evidence type="ECO:0000256" key="13">
    <source>
        <dbReference type="ARBA" id="ARBA00048098"/>
    </source>
</evidence>
<evidence type="ECO:0000256" key="9">
    <source>
        <dbReference type="ARBA" id="ARBA00023136"/>
    </source>
</evidence>
<keyword evidence="4" id="KW-1003">Cell membrane</keyword>
<dbReference type="VEuPathDB" id="AmoebaDB:ACA1_369330"/>
<comment type="catalytic activity">
    <reaction evidence="13">
        <text>GTP + H2O = GDP + phosphate + H(+)</text>
        <dbReference type="Rhea" id="RHEA:19669"/>
        <dbReference type="ChEBI" id="CHEBI:15377"/>
        <dbReference type="ChEBI" id="CHEBI:15378"/>
        <dbReference type="ChEBI" id="CHEBI:37565"/>
        <dbReference type="ChEBI" id="CHEBI:43474"/>
        <dbReference type="ChEBI" id="CHEBI:58189"/>
        <dbReference type="EC" id="3.6.5.2"/>
    </reaction>
</comment>
<protein>
    <recommendedName>
        <fullName evidence="3">small monomeric GTPase</fullName>
        <ecNumber evidence="3">3.6.5.2</ecNumber>
    </recommendedName>
</protein>
<dbReference type="KEGG" id="acan:ACA1_369330"/>
<dbReference type="STRING" id="1257118.L8H1F1"/>
<comment type="similarity">
    <text evidence="2">Belongs to the small GTPase superfamily. Ras family.</text>
</comment>
<reference evidence="15 16" key="1">
    <citation type="journal article" date="2013" name="Genome Biol.">
        <title>Genome of Acanthamoeba castellanii highlights extensive lateral gene transfer and early evolution of tyrosine kinase signaling.</title>
        <authorList>
            <person name="Clarke M."/>
            <person name="Lohan A.J."/>
            <person name="Liu B."/>
            <person name="Lagkouvardos I."/>
            <person name="Roy S."/>
            <person name="Zafar N."/>
            <person name="Bertelli C."/>
            <person name="Schilde C."/>
            <person name="Kianianmomeni A."/>
            <person name="Burglin T.R."/>
            <person name="Frech C."/>
            <person name="Turcotte B."/>
            <person name="Kopec K.O."/>
            <person name="Synnott J.M."/>
            <person name="Choo C."/>
            <person name="Paponov I."/>
            <person name="Finkler A."/>
            <person name="Soon Heng Tan C."/>
            <person name="Hutchins A.P."/>
            <person name="Weinmeier T."/>
            <person name="Rattei T."/>
            <person name="Chu J.S."/>
            <person name="Gimenez G."/>
            <person name="Irimia M."/>
            <person name="Rigden D.J."/>
            <person name="Fitzpatrick D.A."/>
            <person name="Lorenzo-Morales J."/>
            <person name="Bateman A."/>
            <person name="Chiu C.H."/>
            <person name="Tang P."/>
            <person name="Hegemann P."/>
            <person name="Fromm H."/>
            <person name="Raoult D."/>
            <person name="Greub G."/>
            <person name="Miranda-Saavedra D."/>
            <person name="Chen N."/>
            <person name="Nash P."/>
            <person name="Ginger M.L."/>
            <person name="Horn M."/>
            <person name="Schaap P."/>
            <person name="Caler L."/>
            <person name="Loftus B."/>
        </authorList>
    </citation>
    <scope>NUCLEOTIDE SEQUENCE [LARGE SCALE GENOMIC DNA]</scope>
    <source>
        <strain evidence="15 16">Neff</strain>
    </source>
</reference>
<dbReference type="SUPFAM" id="SSF52540">
    <property type="entry name" value="P-loop containing nucleoside triphosphate hydrolases"/>
    <property type="match status" value="1"/>
</dbReference>
<feature type="region of interest" description="Disordered" evidence="14">
    <location>
        <begin position="178"/>
        <end position="206"/>
    </location>
</feature>
<keyword evidence="10" id="KW-0449">Lipoprotein</keyword>
<evidence type="ECO:0000256" key="4">
    <source>
        <dbReference type="ARBA" id="ARBA00022475"/>
    </source>
</evidence>
<dbReference type="SMART" id="SM00176">
    <property type="entry name" value="RAN"/>
    <property type="match status" value="1"/>
</dbReference>
<accession>L8H1F1</accession>
<dbReference type="Proteomes" id="UP000011083">
    <property type="component" value="Unassembled WGS sequence"/>
</dbReference>
<dbReference type="FunFam" id="3.40.50.300:FF:000080">
    <property type="entry name" value="Ras-like GTPase Ras1"/>
    <property type="match status" value="1"/>
</dbReference>
<dbReference type="EMBL" id="KB007960">
    <property type="protein sequence ID" value="ELR18201.1"/>
    <property type="molecule type" value="Genomic_DNA"/>
</dbReference>
<evidence type="ECO:0000256" key="12">
    <source>
        <dbReference type="ARBA" id="ARBA00037188"/>
    </source>
</evidence>
<keyword evidence="16" id="KW-1185">Reference proteome</keyword>
<dbReference type="Gene3D" id="3.40.50.300">
    <property type="entry name" value="P-loop containing nucleotide triphosphate hydrolases"/>
    <property type="match status" value="1"/>
</dbReference>
<proteinExistence type="inferred from homology"/>
<dbReference type="GO" id="GO:0007165">
    <property type="term" value="P:signal transduction"/>
    <property type="evidence" value="ECO:0007669"/>
    <property type="project" value="InterPro"/>
</dbReference>
<dbReference type="OMA" id="QCAFIET"/>
<dbReference type="PROSITE" id="PS51421">
    <property type="entry name" value="RAS"/>
    <property type="match status" value="1"/>
</dbReference>
<dbReference type="GeneID" id="14918862"/>
<keyword evidence="6" id="KW-0547">Nucleotide-binding</keyword>
<dbReference type="Pfam" id="PF00071">
    <property type="entry name" value="Ras"/>
    <property type="match status" value="1"/>
</dbReference>
<dbReference type="RefSeq" id="XP_004340221.1">
    <property type="nucleotide sequence ID" value="XM_004340173.1"/>
</dbReference>